<comment type="caution">
    <text evidence="2">The sequence shown here is derived from an EMBL/GenBank/DDBJ whole genome shotgun (WGS) entry which is preliminary data.</text>
</comment>
<dbReference type="AlphaFoldDB" id="A0AA39ZQ54"/>
<evidence type="ECO:0000313" key="3">
    <source>
        <dbReference type="Proteomes" id="UP001172159"/>
    </source>
</evidence>
<proteinExistence type="predicted"/>
<organism evidence="2 3">
    <name type="scientific">Apiosordaria backusii</name>
    <dbReference type="NCBI Taxonomy" id="314023"/>
    <lineage>
        <taxon>Eukaryota</taxon>
        <taxon>Fungi</taxon>
        <taxon>Dikarya</taxon>
        <taxon>Ascomycota</taxon>
        <taxon>Pezizomycotina</taxon>
        <taxon>Sordariomycetes</taxon>
        <taxon>Sordariomycetidae</taxon>
        <taxon>Sordariales</taxon>
        <taxon>Lasiosphaeriaceae</taxon>
        <taxon>Apiosordaria</taxon>
    </lineage>
</organism>
<reference evidence="2" key="1">
    <citation type="submission" date="2023-06" db="EMBL/GenBank/DDBJ databases">
        <title>Genome-scale phylogeny and comparative genomics of the fungal order Sordariales.</title>
        <authorList>
            <consortium name="Lawrence Berkeley National Laboratory"/>
            <person name="Hensen N."/>
            <person name="Bonometti L."/>
            <person name="Westerberg I."/>
            <person name="Brannstrom I.O."/>
            <person name="Guillou S."/>
            <person name="Cros-Aarteil S."/>
            <person name="Calhoun S."/>
            <person name="Haridas S."/>
            <person name="Kuo A."/>
            <person name="Mondo S."/>
            <person name="Pangilinan J."/>
            <person name="Riley R."/>
            <person name="Labutti K."/>
            <person name="Andreopoulos B."/>
            <person name="Lipzen A."/>
            <person name="Chen C."/>
            <person name="Yanf M."/>
            <person name="Daum C."/>
            <person name="Ng V."/>
            <person name="Clum A."/>
            <person name="Steindorff A."/>
            <person name="Ohm R."/>
            <person name="Martin F."/>
            <person name="Silar P."/>
            <person name="Natvig D."/>
            <person name="Lalanne C."/>
            <person name="Gautier V."/>
            <person name="Ament-Velasquez S.L."/>
            <person name="Kruys A."/>
            <person name="Hutchinson M.I."/>
            <person name="Powell A.J."/>
            <person name="Barry K."/>
            <person name="Miller A.N."/>
            <person name="Grigoriev I.V."/>
            <person name="Debuchy R."/>
            <person name="Gladieux P."/>
            <person name="Thoren M.H."/>
            <person name="Johannesson H."/>
        </authorList>
    </citation>
    <scope>NUCLEOTIDE SEQUENCE</scope>
    <source>
        <strain evidence="2">CBS 540.89</strain>
    </source>
</reference>
<evidence type="ECO:0000256" key="1">
    <source>
        <dbReference type="SAM" id="MobiDB-lite"/>
    </source>
</evidence>
<feature type="compositionally biased region" description="Basic and acidic residues" evidence="1">
    <location>
        <begin position="11"/>
        <end position="26"/>
    </location>
</feature>
<feature type="region of interest" description="Disordered" evidence="1">
    <location>
        <begin position="1"/>
        <end position="34"/>
    </location>
</feature>
<evidence type="ECO:0000313" key="2">
    <source>
        <dbReference type="EMBL" id="KAK0701513.1"/>
    </source>
</evidence>
<accession>A0AA39ZQ54</accession>
<keyword evidence="3" id="KW-1185">Reference proteome</keyword>
<dbReference type="Proteomes" id="UP001172159">
    <property type="component" value="Unassembled WGS sequence"/>
</dbReference>
<name>A0AA39ZQ54_9PEZI</name>
<gene>
    <name evidence="2" type="ORF">B0T21DRAFT_417067</name>
</gene>
<dbReference type="EMBL" id="JAUKTV010000027">
    <property type="protein sequence ID" value="KAK0701513.1"/>
    <property type="molecule type" value="Genomic_DNA"/>
</dbReference>
<protein>
    <submittedName>
        <fullName evidence="2">Uncharacterized protein</fullName>
    </submittedName>
</protein>
<feature type="compositionally biased region" description="Basic residues" evidence="1">
    <location>
        <begin position="1"/>
        <end position="10"/>
    </location>
</feature>
<sequence length="194" mass="21457">MSSRAGRGHKGSGEGHSRRDSRDAHPGETAAASSSQYYPVNIKLMPPPPSTPMLPIPVLKNQQLKGHPFLALRFPPLCPAGAERSIVARNAQSVKVSLRNVRFIEATFFKAGFFQTISPETVTFETAFLDTISKTLLRASFKIFVDVNRVDAAVADARLALVYTNSYAGLCTYLTYRRRHGVFAYRNAHARVYP</sequence>